<sequence length="107" mass="12718">MSTLLSKNATSLLVLNGDLTFLHLILLWMTLMMIASLSKARLMLSVLWSSVFRQMIKVIIITEKTRRRLPLFWKICSTFLYIYIYIYIYLLLLIYFSHFLFILQLSS</sequence>
<dbReference type="EMBL" id="MNCJ02000330">
    <property type="protein sequence ID" value="KAF5765367.1"/>
    <property type="molecule type" value="Genomic_DNA"/>
</dbReference>
<accession>A0A9K3E1N9</accession>
<evidence type="ECO:0000313" key="3">
    <source>
        <dbReference type="Proteomes" id="UP000215914"/>
    </source>
</evidence>
<keyword evidence="3" id="KW-1185">Reference proteome</keyword>
<keyword evidence="1" id="KW-0472">Membrane</keyword>
<dbReference type="Gramene" id="mRNA:HanXRQr2_Chr15g0702971">
    <property type="protein sequence ID" value="mRNA:HanXRQr2_Chr15g0702971"/>
    <property type="gene ID" value="HanXRQr2_Chr15g0702971"/>
</dbReference>
<dbReference type="Proteomes" id="UP000215914">
    <property type="component" value="Unassembled WGS sequence"/>
</dbReference>
<evidence type="ECO:0000313" key="2">
    <source>
        <dbReference type="EMBL" id="KAF5765367.1"/>
    </source>
</evidence>
<proteinExistence type="predicted"/>
<name>A0A9K3E1N9_HELAN</name>
<gene>
    <name evidence="2" type="ORF">HanXRQr2_Chr15g0702971</name>
</gene>
<organism evidence="2 3">
    <name type="scientific">Helianthus annuus</name>
    <name type="common">Common sunflower</name>
    <dbReference type="NCBI Taxonomy" id="4232"/>
    <lineage>
        <taxon>Eukaryota</taxon>
        <taxon>Viridiplantae</taxon>
        <taxon>Streptophyta</taxon>
        <taxon>Embryophyta</taxon>
        <taxon>Tracheophyta</taxon>
        <taxon>Spermatophyta</taxon>
        <taxon>Magnoliopsida</taxon>
        <taxon>eudicotyledons</taxon>
        <taxon>Gunneridae</taxon>
        <taxon>Pentapetalae</taxon>
        <taxon>asterids</taxon>
        <taxon>campanulids</taxon>
        <taxon>Asterales</taxon>
        <taxon>Asteraceae</taxon>
        <taxon>Asteroideae</taxon>
        <taxon>Heliantheae alliance</taxon>
        <taxon>Heliantheae</taxon>
        <taxon>Helianthus</taxon>
    </lineage>
</organism>
<reference evidence="2" key="1">
    <citation type="journal article" date="2017" name="Nature">
        <title>The sunflower genome provides insights into oil metabolism, flowering and Asterid evolution.</title>
        <authorList>
            <person name="Badouin H."/>
            <person name="Gouzy J."/>
            <person name="Grassa C.J."/>
            <person name="Murat F."/>
            <person name="Staton S.E."/>
            <person name="Cottret L."/>
            <person name="Lelandais-Briere C."/>
            <person name="Owens G.L."/>
            <person name="Carrere S."/>
            <person name="Mayjonade B."/>
            <person name="Legrand L."/>
            <person name="Gill N."/>
            <person name="Kane N.C."/>
            <person name="Bowers J.E."/>
            <person name="Hubner S."/>
            <person name="Bellec A."/>
            <person name="Berard A."/>
            <person name="Berges H."/>
            <person name="Blanchet N."/>
            <person name="Boniface M.C."/>
            <person name="Brunel D."/>
            <person name="Catrice O."/>
            <person name="Chaidir N."/>
            <person name="Claudel C."/>
            <person name="Donnadieu C."/>
            <person name="Faraut T."/>
            <person name="Fievet G."/>
            <person name="Helmstetter N."/>
            <person name="King M."/>
            <person name="Knapp S.J."/>
            <person name="Lai Z."/>
            <person name="Le Paslier M.C."/>
            <person name="Lippi Y."/>
            <person name="Lorenzon L."/>
            <person name="Mandel J.R."/>
            <person name="Marage G."/>
            <person name="Marchand G."/>
            <person name="Marquand E."/>
            <person name="Bret-Mestries E."/>
            <person name="Morien E."/>
            <person name="Nambeesan S."/>
            <person name="Nguyen T."/>
            <person name="Pegot-Espagnet P."/>
            <person name="Pouilly N."/>
            <person name="Raftis F."/>
            <person name="Sallet E."/>
            <person name="Schiex T."/>
            <person name="Thomas J."/>
            <person name="Vandecasteele C."/>
            <person name="Vares D."/>
            <person name="Vear F."/>
            <person name="Vautrin S."/>
            <person name="Crespi M."/>
            <person name="Mangin B."/>
            <person name="Burke J.M."/>
            <person name="Salse J."/>
            <person name="Munos S."/>
            <person name="Vincourt P."/>
            <person name="Rieseberg L.H."/>
            <person name="Langlade N.B."/>
        </authorList>
    </citation>
    <scope>NUCLEOTIDE SEQUENCE</scope>
    <source>
        <tissue evidence="2">Leaves</tissue>
    </source>
</reference>
<keyword evidence="1" id="KW-0812">Transmembrane</keyword>
<protein>
    <submittedName>
        <fullName evidence="2">Uncharacterized protein</fullName>
    </submittedName>
</protein>
<feature type="transmembrane region" description="Helical" evidence="1">
    <location>
        <begin position="80"/>
        <end position="103"/>
    </location>
</feature>
<keyword evidence="1" id="KW-1133">Transmembrane helix</keyword>
<evidence type="ECO:0000256" key="1">
    <source>
        <dbReference type="SAM" id="Phobius"/>
    </source>
</evidence>
<feature type="transmembrane region" description="Helical" evidence="1">
    <location>
        <begin position="40"/>
        <end position="60"/>
    </location>
</feature>
<reference evidence="2" key="2">
    <citation type="submission" date="2020-06" db="EMBL/GenBank/DDBJ databases">
        <title>Helianthus annuus Genome sequencing and assembly Release 2.</title>
        <authorList>
            <person name="Gouzy J."/>
            <person name="Langlade N."/>
            <person name="Munos S."/>
        </authorList>
    </citation>
    <scope>NUCLEOTIDE SEQUENCE</scope>
    <source>
        <tissue evidence="2">Leaves</tissue>
    </source>
</reference>
<dbReference type="AlphaFoldDB" id="A0A9K3E1N9"/>
<comment type="caution">
    <text evidence="2">The sequence shown here is derived from an EMBL/GenBank/DDBJ whole genome shotgun (WGS) entry which is preliminary data.</text>
</comment>
<feature type="transmembrane region" description="Helical" evidence="1">
    <location>
        <begin position="12"/>
        <end position="34"/>
    </location>
</feature>